<gene>
    <name evidence="1" type="ORF">SDC9_41789</name>
</gene>
<evidence type="ECO:0000313" key="1">
    <source>
        <dbReference type="EMBL" id="MPL95617.1"/>
    </source>
</evidence>
<proteinExistence type="predicted"/>
<dbReference type="AlphaFoldDB" id="A0A644VWH9"/>
<comment type="caution">
    <text evidence="1">The sequence shown here is derived from an EMBL/GenBank/DDBJ whole genome shotgun (WGS) entry which is preliminary data.</text>
</comment>
<protein>
    <submittedName>
        <fullName evidence="1">Uncharacterized protein</fullName>
    </submittedName>
</protein>
<reference evidence="1" key="1">
    <citation type="submission" date="2019-08" db="EMBL/GenBank/DDBJ databases">
        <authorList>
            <person name="Kucharzyk K."/>
            <person name="Murdoch R.W."/>
            <person name="Higgins S."/>
            <person name="Loffler F."/>
        </authorList>
    </citation>
    <scope>NUCLEOTIDE SEQUENCE</scope>
</reference>
<organism evidence="1">
    <name type="scientific">bioreactor metagenome</name>
    <dbReference type="NCBI Taxonomy" id="1076179"/>
    <lineage>
        <taxon>unclassified sequences</taxon>
        <taxon>metagenomes</taxon>
        <taxon>ecological metagenomes</taxon>
    </lineage>
</organism>
<accession>A0A644VWH9</accession>
<sequence>MDHGGHLEIKGSKDLIGKFQGGDLHLGVDEVLHHFHPDEAAADHHGMAGLFSVNMLLDHVTVCHVA</sequence>
<dbReference type="EMBL" id="VSSQ01000474">
    <property type="protein sequence ID" value="MPL95617.1"/>
    <property type="molecule type" value="Genomic_DNA"/>
</dbReference>
<name>A0A644VWH9_9ZZZZ</name>